<dbReference type="GO" id="GO:0006631">
    <property type="term" value="P:fatty acid metabolic process"/>
    <property type="evidence" value="ECO:0007669"/>
    <property type="project" value="TreeGrafter"/>
</dbReference>
<feature type="compositionally biased region" description="Polar residues" evidence="3">
    <location>
        <begin position="1"/>
        <end position="17"/>
    </location>
</feature>
<dbReference type="Gene3D" id="3.30.300.30">
    <property type="match status" value="1"/>
</dbReference>
<feature type="region of interest" description="Disordered" evidence="3">
    <location>
        <begin position="1"/>
        <end position="21"/>
    </location>
</feature>
<dbReference type="AlphaFoldDB" id="A0A7S9PRQ2"/>
<dbReference type="Pfam" id="PF00501">
    <property type="entry name" value="AMP-binding"/>
    <property type="match status" value="1"/>
</dbReference>
<dbReference type="FunFam" id="3.40.50.12780:FF:000003">
    <property type="entry name" value="Long-chain-fatty-acid--CoA ligase FadD"/>
    <property type="match status" value="1"/>
</dbReference>
<keyword evidence="7" id="KW-1185">Reference proteome</keyword>
<dbReference type="PANTHER" id="PTHR43201">
    <property type="entry name" value="ACYL-COA SYNTHETASE"/>
    <property type="match status" value="1"/>
</dbReference>
<evidence type="ECO:0000259" key="5">
    <source>
        <dbReference type="Pfam" id="PF13193"/>
    </source>
</evidence>
<dbReference type="SUPFAM" id="SSF56801">
    <property type="entry name" value="Acetyl-CoA synthetase-like"/>
    <property type="match status" value="1"/>
</dbReference>
<dbReference type="InterPro" id="IPR042099">
    <property type="entry name" value="ANL_N_sf"/>
</dbReference>
<evidence type="ECO:0000256" key="3">
    <source>
        <dbReference type="SAM" id="MobiDB-lite"/>
    </source>
</evidence>
<dbReference type="Gene3D" id="3.40.50.12780">
    <property type="entry name" value="N-terminal domain of ligase-like"/>
    <property type="match status" value="1"/>
</dbReference>
<dbReference type="Pfam" id="PF13193">
    <property type="entry name" value="AMP-binding_C"/>
    <property type="match status" value="1"/>
</dbReference>
<proteinExistence type="inferred from homology"/>
<reference evidence="6 7" key="1">
    <citation type="journal article" date="2018" name="PLoS Genet.">
        <title>Repeat elements organise 3D genome structure and mediate transcription in the filamentous fungus Epichloe festucae.</title>
        <authorList>
            <person name="Winter D.J."/>
            <person name="Ganley A.R.D."/>
            <person name="Young C.A."/>
            <person name="Liachko I."/>
            <person name="Schardl C.L."/>
            <person name="Dupont P.Y."/>
            <person name="Berry D."/>
            <person name="Ram A."/>
            <person name="Scott B."/>
            <person name="Cox M.P."/>
        </authorList>
    </citation>
    <scope>NUCLEOTIDE SEQUENCE [LARGE SCALE GENOMIC DNA]</scope>
    <source>
        <strain evidence="6 7">Fl1</strain>
    </source>
</reference>
<dbReference type="EMBL" id="CP031385">
    <property type="protein sequence ID" value="QPG93738.1"/>
    <property type="molecule type" value="Genomic_DNA"/>
</dbReference>
<dbReference type="PANTHER" id="PTHR43201:SF6">
    <property type="entry name" value="ACYL COA SYNTHETASE (EUROFUNG)"/>
    <property type="match status" value="1"/>
</dbReference>
<feature type="domain" description="AMP-dependent synthetase/ligase" evidence="4">
    <location>
        <begin position="44"/>
        <end position="417"/>
    </location>
</feature>
<dbReference type="InterPro" id="IPR045851">
    <property type="entry name" value="AMP-bd_C_sf"/>
</dbReference>
<protein>
    <submittedName>
        <fullName evidence="6">Uncharacterized protein</fullName>
    </submittedName>
</protein>
<organism evidence="6 7">
    <name type="scientific">Epichloe festucae (strain Fl1)</name>
    <dbReference type="NCBI Taxonomy" id="877507"/>
    <lineage>
        <taxon>Eukaryota</taxon>
        <taxon>Fungi</taxon>
        <taxon>Dikarya</taxon>
        <taxon>Ascomycota</taxon>
        <taxon>Pezizomycotina</taxon>
        <taxon>Sordariomycetes</taxon>
        <taxon>Hypocreomycetidae</taxon>
        <taxon>Hypocreales</taxon>
        <taxon>Clavicipitaceae</taxon>
        <taxon>Epichloe</taxon>
    </lineage>
</organism>
<comment type="pathway">
    <text evidence="1">Siderophore biosynthesis.</text>
</comment>
<dbReference type="InterPro" id="IPR025110">
    <property type="entry name" value="AMP-bd_C"/>
</dbReference>
<comment type="similarity">
    <text evidence="2">Belongs to the ATP-dependent AMP-binding enzyme family.</text>
</comment>
<feature type="domain" description="AMP-binding enzyme C-terminal" evidence="5">
    <location>
        <begin position="476"/>
        <end position="558"/>
    </location>
</feature>
<name>A0A7S9PRQ2_EPIFF</name>
<dbReference type="OrthoDB" id="10253115at2759"/>
<accession>A0A7S9PRQ2</accession>
<dbReference type="InterPro" id="IPR000873">
    <property type="entry name" value="AMP-dep_synth/lig_dom"/>
</dbReference>
<evidence type="ECO:0000256" key="1">
    <source>
        <dbReference type="ARBA" id="ARBA00004924"/>
    </source>
</evidence>
<dbReference type="InterPro" id="IPR020845">
    <property type="entry name" value="AMP-binding_CS"/>
</dbReference>
<dbReference type="Proteomes" id="UP000594364">
    <property type="component" value="Chromosome 1"/>
</dbReference>
<evidence type="ECO:0000256" key="2">
    <source>
        <dbReference type="ARBA" id="ARBA00006432"/>
    </source>
</evidence>
<evidence type="ECO:0000313" key="6">
    <source>
        <dbReference type="EMBL" id="QPG93738.1"/>
    </source>
</evidence>
<sequence>MSTHTTLTESRPRTQPATPKLSVLQGPVEPPLVDLTLGELLELQTYQHGTRECIVIPWTGARWTYNELNQQSSSLAKALLDMGIGVGDRVGIMAGNCEQYAAVFFAVAKIGAILVILNNTYTPTEAMYGIKFSDCKVLFTTQTIGRLDNRKLLGDLRAETDGPRVFILRGDAGGDYQTYDDLIKSSSRKSQDGLHRAMRRVLPHQVVNLQFTSGTTGLPKAAMLTHHNLVNNSRFIGDRMRLTADDVLCCPPPLFHCFGLVLGLLAIVTHGGKIVYPAEVFDIPSTVQAISEEACTAVHGVPAMFDSLFQAEFPPNFNCDNLRTGIIAGAPVPRYLMELLVKRFGMTEFTSSYGLTEASPTCFNAFTDDAMSRRLTTVGTLMPHAHAKIVDRDGNIVPVGARGELCIAGYQLQAGYWNNSEKTNETMVRDAAGVLWLHTGDEAVFDHDGYCSITGRFKDIIIRGKFACGENIYPLEIEERLMAHPSVSRAIVVGLKDEHYGEVVGAFVEKSDNHPKPADAELRDWVRNTLGKHKSPAHVFWLGENGVPADVPLTGSGKVRKFEMANLGNGILARRLAAKL</sequence>
<dbReference type="PROSITE" id="PS00455">
    <property type="entry name" value="AMP_BINDING"/>
    <property type="match status" value="1"/>
</dbReference>
<dbReference type="GO" id="GO:0031956">
    <property type="term" value="F:medium-chain fatty acid-CoA ligase activity"/>
    <property type="evidence" value="ECO:0007669"/>
    <property type="project" value="TreeGrafter"/>
</dbReference>
<gene>
    <name evidence="6" type="ORF">C2857_002150</name>
</gene>
<evidence type="ECO:0000313" key="7">
    <source>
        <dbReference type="Proteomes" id="UP000594364"/>
    </source>
</evidence>
<evidence type="ECO:0000259" key="4">
    <source>
        <dbReference type="Pfam" id="PF00501"/>
    </source>
</evidence>